<dbReference type="AlphaFoldDB" id="A0A6J5YGB4"/>
<organism evidence="2">
    <name type="scientific">freshwater metagenome</name>
    <dbReference type="NCBI Taxonomy" id="449393"/>
    <lineage>
        <taxon>unclassified sequences</taxon>
        <taxon>metagenomes</taxon>
        <taxon>ecological metagenomes</taxon>
    </lineage>
</organism>
<accession>A0A6J5YGB4</accession>
<protein>
    <submittedName>
        <fullName evidence="2">Unannotated protein</fullName>
    </submittedName>
</protein>
<proteinExistence type="predicted"/>
<reference evidence="2" key="1">
    <citation type="submission" date="2020-05" db="EMBL/GenBank/DDBJ databases">
        <authorList>
            <person name="Chiriac C."/>
            <person name="Salcher M."/>
            <person name="Ghai R."/>
            <person name="Kavagutti S V."/>
        </authorList>
    </citation>
    <scope>NUCLEOTIDE SEQUENCE</scope>
</reference>
<dbReference type="EMBL" id="CAEMXZ010000047">
    <property type="protein sequence ID" value="CAB4323471.1"/>
    <property type="molecule type" value="Genomic_DNA"/>
</dbReference>
<feature type="region of interest" description="Disordered" evidence="1">
    <location>
        <begin position="166"/>
        <end position="194"/>
    </location>
</feature>
<name>A0A6J5YGB4_9ZZZZ</name>
<evidence type="ECO:0000313" key="2">
    <source>
        <dbReference type="EMBL" id="CAB4323471.1"/>
    </source>
</evidence>
<sequence length="194" mass="20867">MASHELGDSINGLERADFVVDSHDGHEADARTFSGLSELGLRTEHISELIEIDSTKRIDTHHTTTEVLDRIEHGMVLDGAAHHEAGLSATRFSGRRTRCAEHRQVVGFGATARVDDVTGIGAEEFSEFVAGFVDGPTGITGPSMSTRGIGEPIGEEWKHRLDRFGSHRPGGRMVEVGTHPAKGTGAGAHRPLRC</sequence>
<gene>
    <name evidence="2" type="ORF">UFOPK1392_01226</name>
</gene>
<evidence type="ECO:0000256" key="1">
    <source>
        <dbReference type="SAM" id="MobiDB-lite"/>
    </source>
</evidence>